<organism evidence="1">
    <name type="scientific">Anguilla anguilla</name>
    <name type="common">European freshwater eel</name>
    <name type="synonym">Muraena anguilla</name>
    <dbReference type="NCBI Taxonomy" id="7936"/>
    <lineage>
        <taxon>Eukaryota</taxon>
        <taxon>Metazoa</taxon>
        <taxon>Chordata</taxon>
        <taxon>Craniata</taxon>
        <taxon>Vertebrata</taxon>
        <taxon>Euteleostomi</taxon>
        <taxon>Actinopterygii</taxon>
        <taxon>Neopterygii</taxon>
        <taxon>Teleostei</taxon>
        <taxon>Anguilliformes</taxon>
        <taxon>Anguillidae</taxon>
        <taxon>Anguilla</taxon>
    </lineage>
</organism>
<sequence length="61" mass="6852">MVDINSERHCSMGKNNKYCMKVSFNFPLTYFQSCHSNSSINECKSSALFSLPVKSSHSELG</sequence>
<reference evidence="1" key="2">
    <citation type="journal article" date="2015" name="Fish Shellfish Immunol.">
        <title>Early steps in the European eel (Anguilla anguilla)-Vibrio vulnificus interaction in the gills: Role of the RtxA13 toxin.</title>
        <authorList>
            <person name="Callol A."/>
            <person name="Pajuelo D."/>
            <person name="Ebbesson L."/>
            <person name="Teles M."/>
            <person name="MacKenzie S."/>
            <person name="Amaro C."/>
        </authorList>
    </citation>
    <scope>NUCLEOTIDE SEQUENCE</scope>
</reference>
<dbReference type="EMBL" id="GBXM01107100">
    <property type="protein sequence ID" value="JAH01477.1"/>
    <property type="molecule type" value="Transcribed_RNA"/>
</dbReference>
<reference evidence="1" key="1">
    <citation type="submission" date="2014-11" db="EMBL/GenBank/DDBJ databases">
        <authorList>
            <person name="Amaro Gonzalez C."/>
        </authorList>
    </citation>
    <scope>NUCLEOTIDE SEQUENCE</scope>
</reference>
<protein>
    <submittedName>
        <fullName evidence="1">Uncharacterized protein</fullName>
    </submittedName>
</protein>
<dbReference type="AlphaFoldDB" id="A0A0E9PB26"/>
<evidence type="ECO:0000313" key="1">
    <source>
        <dbReference type="EMBL" id="JAH01477.1"/>
    </source>
</evidence>
<accession>A0A0E9PB26</accession>
<name>A0A0E9PB26_ANGAN</name>
<proteinExistence type="predicted"/>